<name>A0A9P7AYM4_9HELO</name>
<gene>
    <name evidence="3" type="ORF">D0Z07_3468</name>
</gene>
<organism evidence="3 4">
    <name type="scientific">Hyphodiscus hymeniophilus</name>
    <dbReference type="NCBI Taxonomy" id="353542"/>
    <lineage>
        <taxon>Eukaryota</taxon>
        <taxon>Fungi</taxon>
        <taxon>Dikarya</taxon>
        <taxon>Ascomycota</taxon>
        <taxon>Pezizomycotina</taxon>
        <taxon>Leotiomycetes</taxon>
        <taxon>Helotiales</taxon>
        <taxon>Hyphodiscaceae</taxon>
        <taxon>Hyphodiscus</taxon>
    </lineage>
</organism>
<dbReference type="InterPro" id="IPR002656">
    <property type="entry name" value="Acyl_transf_3_dom"/>
</dbReference>
<dbReference type="PANTHER" id="PTHR23028">
    <property type="entry name" value="ACETYLTRANSFERASE"/>
    <property type="match status" value="1"/>
</dbReference>
<dbReference type="InterPro" id="IPR050879">
    <property type="entry name" value="Acyltransferase_3"/>
</dbReference>
<feature type="transmembrane region" description="Helical" evidence="1">
    <location>
        <begin position="342"/>
        <end position="361"/>
    </location>
</feature>
<evidence type="ECO:0000259" key="2">
    <source>
        <dbReference type="Pfam" id="PF01757"/>
    </source>
</evidence>
<dbReference type="AlphaFoldDB" id="A0A9P7AYM4"/>
<accession>A0A9P7AYM4</accession>
<dbReference type="GO" id="GO:0016747">
    <property type="term" value="F:acyltransferase activity, transferring groups other than amino-acyl groups"/>
    <property type="evidence" value="ECO:0007669"/>
    <property type="project" value="InterPro"/>
</dbReference>
<keyword evidence="1" id="KW-0812">Transmembrane</keyword>
<protein>
    <submittedName>
        <fullName evidence="3">O-acetyltransferase -1</fullName>
    </submittedName>
</protein>
<evidence type="ECO:0000313" key="4">
    <source>
        <dbReference type="Proteomes" id="UP000785200"/>
    </source>
</evidence>
<feature type="transmembrane region" description="Helical" evidence="1">
    <location>
        <begin position="154"/>
        <end position="174"/>
    </location>
</feature>
<dbReference type="Proteomes" id="UP000785200">
    <property type="component" value="Unassembled WGS sequence"/>
</dbReference>
<comment type="caution">
    <text evidence="3">The sequence shown here is derived from an EMBL/GenBank/DDBJ whole genome shotgun (WGS) entry which is preliminary data.</text>
</comment>
<dbReference type="EMBL" id="VNKQ01000006">
    <property type="protein sequence ID" value="KAG0650145.1"/>
    <property type="molecule type" value="Genomic_DNA"/>
</dbReference>
<dbReference type="OrthoDB" id="5819582at2759"/>
<reference evidence="3" key="1">
    <citation type="submission" date="2019-07" db="EMBL/GenBank/DDBJ databases">
        <title>Hyphodiscus hymeniophilus genome sequencing and assembly.</title>
        <authorList>
            <person name="Kramer G."/>
            <person name="Nodwell J."/>
        </authorList>
    </citation>
    <scope>NUCLEOTIDE SEQUENCE</scope>
    <source>
        <strain evidence="3">ATCC 34498</strain>
    </source>
</reference>
<feature type="transmembrane region" description="Helical" evidence="1">
    <location>
        <begin position="242"/>
        <end position="265"/>
    </location>
</feature>
<feature type="domain" description="Acyltransferase 3" evidence="2">
    <location>
        <begin position="51"/>
        <end position="418"/>
    </location>
</feature>
<evidence type="ECO:0000256" key="1">
    <source>
        <dbReference type="SAM" id="Phobius"/>
    </source>
</evidence>
<sequence length="476" mass="55814">MLLELGYKDAVQSELKTSRTSRALRWWIDILKPSCFSRSSALTPRKLQPTAYLDGLRGFAAFMVYWHHHQLWPRALADIILENAYGFENRYYFASLPGIRTFFTGGHFSVAVFFVRYVLSVKPLNLIYAGEKQKLGDNLASALFRRWLRLYIPLYVLTFLYMTSWHAFGIYTVAPEHEETYRKELWNWYTKIKNFSFIFKSGAPTWFHYGFHLWSIPVEFQGSVVVFTTLLAFSRLRRNARLLYTVCLIFYFMYIVDGAFMAIFLSGTLLCELDILARSNNLPRFISKLEPFKTPIYYSFFAASVFLSGAPSHGNDVKVLALSPGWYYLSKLKPQAAFDYKWFFLWIAAVFLVSAIPRIRWLRSFFETRFNQYLGRISFSLYLVHGPLLWTLGDRIYVATGWYRPEHVDNLGWWINLFPLSQRGPLGFEPSFLLPHLILLPINLWVAEVLTKVLDEPSNRFVQWLYWSSVEESSEK</sequence>
<keyword evidence="1" id="KW-1133">Transmembrane helix</keyword>
<dbReference type="PANTHER" id="PTHR23028:SF125">
    <property type="entry name" value="ACYLTRANSFERASE"/>
    <property type="match status" value="1"/>
</dbReference>
<proteinExistence type="predicted"/>
<feature type="transmembrane region" description="Helical" evidence="1">
    <location>
        <begin position="211"/>
        <end position="233"/>
    </location>
</feature>
<evidence type="ECO:0000313" key="3">
    <source>
        <dbReference type="EMBL" id="KAG0650145.1"/>
    </source>
</evidence>
<dbReference type="Pfam" id="PF01757">
    <property type="entry name" value="Acyl_transf_3"/>
    <property type="match status" value="1"/>
</dbReference>
<keyword evidence="1" id="KW-0472">Membrane</keyword>
<keyword evidence="4" id="KW-1185">Reference proteome</keyword>